<keyword evidence="3" id="KW-1185">Reference proteome</keyword>
<name>A0ABD0PHF8_CIRMR</name>
<dbReference type="EMBL" id="JAMKFB020000016">
    <property type="protein sequence ID" value="KAL0172668.1"/>
    <property type="molecule type" value="Genomic_DNA"/>
</dbReference>
<gene>
    <name evidence="2" type="ORF">M9458_032979</name>
</gene>
<evidence type="ECO:0000313" key="3">
    <source>
        <dbReference type="Proteomes" id="UP001529510"/>
    </source>
</evidence>
<evidence type="ECO:0000313" key="2">
    <source>
        <dbReference type="EMBL" id="KAL0172668.1"/>
    </source>
</evidence>
<feature type="domain" description="Ig-like" evidence="1">
    <location>
        <begin position="1"/>
        <end position="68"/>
    </location>
</feature>
<dbReference type="Proteomes" id="UP001529510">
    <property type="component" value="Unassembled WGS sequence"/>
</dbReference>
<feature type="non-terminal residue" evidence="2">
    <location>
        <position position="1"/>
    </location>
</feature>
<dbReference type="AlphaFoldDB" id="A0ABD0PHF8"/>
<feature type="non-terminal residue" evidence="2">
    <location>
        <position position="81"/>
    </location>
</feature>
<dbReference type="InterPro" id="IPR007110">
    <property type="entry name" value="Ig-like_dom"/>
</dbReference>
<protein>
    <recommendedName>
        <fullName evidence="1">Ig-like domain-containing protein</fullName>
    </recommendedName>
</protein>
<dbReference type="InterPro" id="IPR036179">
    <property type="entry name" value="Ig-like_dom_sf"/>
</dbReference>
<organism evidence="2 3">
    <name type="scientific">Cirrhinus mrigala</name>
    <name type="common">Mrigala</name>
    <dbReference type="NCBI Taxonomy" id="683832"/>
    <lineage>
        <taxon>Eukaryota</taxon>
        <taxon>Metazoa</taxon>
        <taxon>Chordata</taxon>
        <taxon>Craniata</taxon>
        <taxon>Vertebrata</taxon>
        <taxon>Euteleostomi</taxon>
        <taxon>Actinopterygii</taxon>
        <taxon>Neopterygii</taxon>
        <taxon>Teleostei</taxon>
        <taxon>Ostariophysi</taxon>
        <taxon>Cypriniformes</taxon>
        <taxon>Cyprinidae</taxon>
        <taxon>Labeoninae</taxon>
        <taxon>Labeonini</taxon>
        <taxon>Cirrhinus</taxon>
    </lineage>
</organism>
<dbReference type="InterPro" id="IPR013783">
    <property type="entry name" value="Ig-like_fold"/>
</dbReference>
<accession>A0ABD0PHF8</accession>
<sequence length="81" mass="8603">VYASVGSSVSLPCVFTDGLIPNTVIWNRTSTNSNAWLPFPASFEESAGPSASAAIQRVEDGDQGMYTCSGMMRGLNGERIK</sequence>
<reference evidence="2 3" key="1">
    <citation type="submission" date="2024-05" db="EMBL/GenBank/DDBJ databases">
        <title>Genome sequencing and assembly of Indian major carp, Cirrhinus mrigala (Hamilton, 1822).</title>
        <authorList>
            <person name="Mohindra V."/>
            <person name="Chowdhury L.M."/>
            <person name="Lal K."/>
            <person name="Jena J.K."/>
        </authorList>
    </citation>
    <scope>NUCLEOTIDE SEQUENCE [LARGE SCALE GENOMIC DNA]</scope>
    <source>
        <strain evidence="2">CM1030</strain>
        <tissue evidence="2">Blood</tissue>
    </source>
</reference>
<dbReference type="Gene3D" id="2.60.40.10">
    <property type="entry name" value="Immunoglobulins"/>
    <property type="match status" value="1"/>
</dbReference>
<evidence type="ECO:0000259" key="1">
    <source>
        <dbReference type="PROSITE" id="PS50835"/>
    </source>
</evidence>
<proteinExistence type="predicted"/>
<dbReference type="PROSITE" id="PS50835">
    <property type="entry name" value="IG_LIKE"/>
    <property type="match status" value="1"/>
</dbReference>
<dbReference type="SUPFAM" id="SSF48726">
    <property type="entry name" value="Immunoglobulin"/>
    <property type="match status" value="1"/>
</dbReference>
<comment type="caution">
    <text evidence="2">The sequence shown here is derived from an EMBL/GenBank/DDBJ whole genome shotgun (WGS) entry which is preliminary data.</text>
</comment>